<reference evidence="2 3" key="1">
    <citation type="journal article" date="2009" name="Science">
        <title>Green evolution and dynamic adaptations revealed by genomes of the marine picoeukaryotes Micromonas.</title>
        <authorList>
            <person name="Worden A.Z."/>
            <person name="Lee J.H."/>
            <person name="Mock T."/>
            <person name="Rouze P."/>
            <person name="Simmons M.P."/>
            <person name="Aerts A.L."/>
            <person name="Allen A.E."/>
            <person name="Cuvelier M.L."/>
            <person name="Derelle E."/>
            <person name="Everett M.V."/>
            <person name="Foulon E."/>
            <person name="Grimwood J."/>
            <person name="Gundlach H."/>
            <person name="Henrissat B."/>
            <person name="Napoli C."/>
            <person name="McDonald S.M."/>
            <person name="Parker M.S."/>
            <person name="Rombauts S."/>
            <person name="Salamov A."/>
            <person name="Von Dassow P."/>
            <person name="Badger J.H."/>
            <person name="Coutinho P.M."/>
            <person name="Demir E."/>
            <person name="Dubchak I."/>
            <person name="Gentemann C."/>
            <person name="Eikrem W."/>
            <person name="Gready J.E."/>
            <person name="John U."/>
            <person name="Lanier W."/>
            <person name="Lindquist E.A."/>
            <person name="Lucas S."/>
            <person name="Mayer K.F."/>
            <person name="Moreau H."/>
            <person name="Not F."/>
            <person name="Otillar R."/>
            <person name="Panaud O."/>
            <person name="Pangilinan J."/>
            <person name="Paulsen I."/>
            <person name="Piegu B."/>
            <person name="Poliakov A."/>
            <person name="Robbens S."/>
            <person name="Schmutz J."/>
            <person name="Toulza E."/>
            <person name="Wyss T."/>
            <person name="Zelensky A."/>
            <person name="Zhou K."/>
            <person name="Armbrust E.V."/>
            <person name="Bhattacharya D."/>
            <person name="Goodenough U.W."/>
            <person name="Van de Peer Y."/>
            <person name="Grigoriev I.V."/>
        </authorList>
    </citation>
    <scope>NUCLEOTIDE SEQUENCE [LARGE SCALE GENOMIC DNA]</scope>
    <source>
        <strain evidence="2 3">CCMP1545</strain>
    </source>
</reference>
<name>C1N1N9_MICPC</name>
<dbReference type="EMBL" id="GG663745">
    <property type="protein sequence ID" value="EEH53659.1"/>
    <property type="molecule type" value="Genomic_DNA"/>
</dbReference>
<dbReference type="OMA" id="KIWENAP"/>
<feature type="region of interest" description="Disordered" evidence="1">
    <location>
        <begin position="1"/>
        <end position="30"/>
    </location>
</feature>
<dbReference type="Proteomes" id="UP000001876">
    <property type="component" value="Unassembled WGS sequence"/>
</dbReference>
<protein>
    <submittedName>
        <fullName evidence="2">Predicted protein</fullName>
    </submittedName>
</protein>
<gene>
    <name evidence="2" type="ORF">MICPUCDRAFT_51676</name>
</gene>
<dbReference type="GeneID" id="9687590"/>
<feature type="region of interest" description="Disordered" evidence="1">
    <location>
        <begin position="131"/>
        <end position="171"/>
    </location>
</feature>
<dbReference type="AlphaFoldDB" id="C1N1N9"/>
<evidence type="ECO:0000313" key="2">
    <source>
        <dbReference type="EMBL" id="EEH53659.1"/>
    </source>
</evidence>
<dbReference type="RefSeq" id="XP_003061947.1">
    <property type="nucleotide sequence ID" value="XM_003061901.1"/>
</dbReference>
<proteinExistence type="predicted"/>
<evidence type="ECO:0000256" key="1">
    <source>
        <dbReference type="SAM" id="MobiDB-lite"/>
    </source>
</evidence>
<feature type="compositionally biased region" description="Low complexity" evidence="1">
    <location>
        <begin position="144"/>
        <end position="171"/>
    </location>
</feature>
<dbReference type="SUPFAM" id="SSF54427">
    <property type="entry name" value="NTF2-like"/>
    <property type="match status" value="1"/>
</dbReference>
<accession>C1N1N9</accession>
<sequence>MSAAATASGPRAAAAPRACATSHRGRGATPWTIATARATRVVPRAPRSVEETDRVVVVVVEEAREARETREADDDADDAEAARPASSAADETAVASASASASASADARAWAVGLAAAVGVGVASLAIDPSSFPRAPSSPPSSPPSWSWSSSSSRGARVQATTPTTGHPAGATCGTFSAARTAVARDVLTCNQDNWEAGCLSHYSEDVTYVDGPGLTNVRGKDAMARYLKNQFDFSRQYLTVSDETCVGDTYVARWSLDMDLGTGNLRGMPGISVLKFATETDEDAAGEGGGAEGAEGAEGGGGGSGGGASDAARATAAGAGGATGDRNAVRYHRDYLPDGKIWENAPVVGPLVKFQRATYTACMLSESGCADLLGAPK</sequence>
<dbReference type="KEGG" id="mpp:MICPUCDRAFT_51676"/>
<evidence type="ECO:0000313" key="3">
    <source>
        <dbReference type="Proteomes" id="UP000001876"/>
    </source>
</evidence>
<feature type="region of interest" description="Disordered" evidence="1">
    <location>
        <begin position="283"/>
        <end position="313"/>
    </location>
</feature>
<keyword evidence="3" id="KW-1185">Reference proteome</keyword>
<dbReference type="InterPro" id="IPR032710">
    <property type="entry name" value="NTF2-like_dom_sf"/>
</dbReference>
<dbReference type="OrthoDB" id="495453at2759"/>
<feature type="compositionally biased region" description="Low complexity" evidence="1">
    <location>
        <begin position="1"/>
        <end position="21"/>
    </location>
</feature>
<feature type="compositionally biased region" description="Low complexity" evidence="1">
    <location>
        <begin position="82"/>
        <end position="91"/>
    </location>
</feature>
<feature type="region of interest" description="Disordered" evidence="1">
    <location>
        <begin position="65"/>
        <end position="91"/>
    </location>
</feature>
<dbReference type="Gene3D" id="3.10.450.50">
    <property type="match status" value="1"/>
</dbReference>
<feature type="compositionally biased region" description="Gly residues" evidence="1">
    <location>
        <begin position="287"/>
        <end position="309"/>
    </location>
</feature>
<organism evidence="3">
    <name type="scientific">Micromonas pusilla (strain CCMP1545)</name>
    <name type="common">Picoplanktonic green alga</name>
    <dbReference type="NCBI Taxonomy" id="564608"/>
    <lineage>
        <taxon>Eukaryota</taxon>
        <taxon>Viridiplantae</taxon>
        <taxon>Chlorophyta</taxon>
        <taxon>Mamiellophyceae</taxon>
        <taxon>Mamiellales</taxon>
        <taxon>Mamiellaceae</taxon>
        <taxon>Micromonas</taxon>
    </lineage>
</organism>